<keyword evidence="3" id="KW-1185">Reference proteome</keyword>
<gene>
    <name evidence="2" type="ORF">HPK16_07900</name>
</gene>
<evidence type="ECO:0000313" key="2">
    <source>
        <dbReference type="EMBL" id="MBA3926262.1"/>
    </source>
</evidence>
<name>A0A7W1T6E4_9LIST</name>
<dbReference type="EMBL" id="JABJVM010000006">
    <property type="protein sequence ID" value="MBA3926262.1"/>
    <property type="molecule type" value="Genomic_DNA"/>
</dbReference>
<organism evidence="2 3">
    <name type="scientific">Listeria rustica</name>
    <dbReference type="NCBI Taxonomy" id="2713503"/>
    <lineage>
        <taxon>Bacteria</taxon>
        <taxon>Bacillati</taxon>
        <taxon>Bacillota</taxon>
        <taxon>Bacilli</taxon>
        <taxon>Bacillales</taxon>
        <taxon>Listeriaceae</taxon>
        <taxon>Listeria</taxon>
    </lineage>
</organism>
<protein>
    <submittedName>
        <fullName evidence="2">Uncharacterized protein</fullName>
    </submittedName>
</protein>
<evidence type="ECO:0000256" key="1">
    <source>
        <dbReference type="SAM" id="Phobius"/>
    </source>
</evidence>
<reference evidence="2 3" key="2">
    <citation type="submission" date="2020-08" db="EMBL/GenBank/DDBJ databases">
        <title>Listeria ohnekaius sp. nov. and Listeria portnoyii sp. nov. isolated from non-agricultural and natural environments.</title>
        <authorList>
            <person name="Weller D."/>
            <person name="Belias A.M."/>
            <person name="Liao J."/>
            <person name="Guo S."/>
            <person name="Orsi R.H."/>
            <person name="Wiedmann M."/>
        </authorList>
    </citation>
    <scope>NUCLEOTIDE SEQUENCE [LARGE SCALE GENOMIC DNA]</scope>
    <source>
        <strain evidence="2 3">FSL W9-0585</strain>
    </source>
</reference>
<dbReference type="RefSeq" id="WP_181676447.1">
    <property type="nucleotide sequence ID" value="NZ_JABJVM010000006.1"/>
</dbReference>
<dbReference type="Proteomes" id="UP000548787">
    <property type="component" value="Unassembled WGS sequence"/>
</dbReference>
<reference evidence="2 3" key="1">
    <citation type="submission" date="2020-05" db="EMBL/GenBank/DDBJ databases">
        <authorList>
            <person name="Carlin C.R."/>
        </authorList>
    </citation>
    <scope>NUCLEOTIDE SEQUENCE [LARGE SCALE GENOMIC DNA]</scope>
    <source>
        <strain evidence="2 3">FSL W9-0585</strain>
    </source>
</reference>
<keyword evidence="1" id="KW-0472">Membrane</keyword>
<keyword evidence="1" id="KW-1133">Transmembrane helix</keyword>
<feature type="transmembrane region" description="Helical" evidence="1">
    <location>
        <begin position="6"/>
        <end position="26"/>
    </location>
</feature>
<keyword evidence="1" id="KW-0812">Transmembrane</keyword>
<sequence length="206" mass="23485">MRNRYSWMLLGLVVIVVGFLVGKHYYTRAWAEREIDAFVSEQGVPSKAIYDEKLVWDWMKSGDYVKRFKVRGDSADVVYEYLFFVKDGDVLFVPYSSTSDEPDVKYSPEKTEADFNLYDGEAYEDGDSSLYVEHLKLITGADSGLGNGKFVLHKSSGIFDVDGKEIEADDVKKGDKLKIYLSENTAVKETYPAQIDGKYIFKVVRE</sequence>
<proteinExistence type="predicted"/>
<comment type="caution">
    <text evidence="2">The sequence shown here is derived from an EMBL/GenBank/DDBJ whole genome shotgun (WGS) entry which is preliminary data.</text>
</comment>
<accession>A0A7W1T6E4</accession>
<evidence type="ECO:0000313" key="3">
    <source>
        <dbReference type="Proteomes" id="UP000548787"/>
    </source>
</evidence>
<dbReference type="AlphaFoldDB" id="A0A7W1T6E4"/>